<feature type="disulfide bond" evidence="6">
    <location>
        <begin position="125"/>
        <end position="152"/>
    </location>
</feature>
<evidence type="ECO:0000256" key="3">
    <source>
        <dbReference type="ARBA" id="ARBA00022737"/>
    </source>
</evidence>
<evidence type="ECO:0000256" key="1">
    <source>
        <dbReference type="ARBA" id="ARBA00022659"/>
    </source>
</evidence>
<dbReference type="Proteomes" id="UP000326062">
    <property type="component" value="Unassembled WGS sequence"/>
</dbReference>
<dbReference type="CDD" id="cd00033">
    <property type="entry name" value="CCP"/>
    <property type="match status" value="2"/>
</dbReference>
<dbReference type="PANTHER" id="PTHR19325:SF560">
    <property type="entry name" value="SUSHI, VON WILLEBRAND FACTOR TYPE A, EGF AND PENTRAXIN DOMAIN-CONTAINING PROTEIN 1"/>
    <property type="match status" value="1"/>
</dbReference>
<dbReference type="SUPFAM" id="SSF57535">
    <property type="entry name" value="Complement control module/SCR domain"/>
    <property type="match status" value="2"/>
</dbReference>
<dbReference type="AlphaFoldDB" id="A0A5N3VWU1"/>
<keyword evidence="5" id="KW-0325">Glycoprotein</keyword>
<evidence type="ECO:0000313" key="8">
    <source>
        <dbReference type="EMBL" id="KAB0353423.1"/>
    </source>
</evidence>
<dbReference type="InterPro" id="IPR000436">
    <property type="entry name" value="Sushi_SCR_CCP_dom"/>
</dbReference>
<evidence type="ECO:0000256" key="6">
    <source>
        <dbReference type="PROSITE-ProRule" id="PRU00302"/>
    </source>
</evidence>
<dbReference type="PROSITE" id="PS50923">
    <property type="entry name" value="SUSHI"/>
    <property type="match status" value="2"/>
</dbReference>
<dbReference type="SMART" id="SM00032">
    <property type="entry name" value="CCP"/>
    <property type="match status" value="2"/>
</dbReference>
<proteinExistence type="predicted"/>
<dbReference type="InterPro" id="IPR050350">
    <property type="entry name" value="Compl-Cell_Adhes-Reg"/>
</dbReference>
<organism evidence="8 9">
    <name type="scientific">Muntiacus reevesi</name>
    <name type="common">Reeves' muntjac</name>
    <name type="synonym">Cervus reevesi</name>
    <dbReference type="NCBI Taxonomy" id="9886"/>
    <lineage>
        <taxon>Eukaryota</taxon>
        <taxon>Metazoa</taxon>
        <taxon>Chordata</taxon>
        <taxon>Craniata</taxon>
        <taxon>Vertebrata</taxon>
        <taxon>Euteleostomi</taxon>
        <taxon>Mammalia</taxon>
        <taxon>Eutheria</taxon>
        <taxon>Laurasiatheria</taxon>
        <taxon>Artiodactyla</taxon>
        <taxon>Ruminantia</taxon>
        <taxon>Pecora</taxon>
        <taxon>Cervidae</taxon>
        <taxon>Muntiacinae</taxon>
        <taxon>Muntiacus</taxon>
    </lineage>
</organism>
<keyword evidence="4 6" id="KW-1015">Disulfide bond</keyword>
<dbReference type="Gene3D" id="2.10.70.10">
    <property type="entry name" value="Complement Module, domain 1"/>
    <property type="match status" value="2"/>
</dbReference>
<keyword evidence="3" id="KW-0677">Repeat</keyword>
<feature type="domain" description="Sushi" evidence="7">
    <location>
        <begin position="45"/>
        <end position="95"/>
    </location>
</feature>
<dbReference type="InterPro" id="IPR035976">
    <property type="entry name" value="Sushi/SCR/CCP_sf"/>
</dbReference>
<keyword evidence="1 6" id="KW-0768">Sushi</keyword>
<evidence type="ECO:0000313" key="9">
    <source>
        <dbReference type="Proteomes" id="UP000326062"/>
    </source>
</evidence>
<name>A0A5N3VWU1_MUNRE</name>
<accession>A0A5N3VWU1</accession>
<protein>
    <recommendedName>
        <fullName evidence="7">Sushi domain-containing protein</fullName>
    </recommendedName>
</protein>
<keyword evidence="2" id="KW-0732">Signal</keyword>
<gene>
    <name evidence="8" type="ORF">FD755_023874</name>
</gene>
<sequence>GTLPLEKGVVSYLKGMSFSVSPFPLFLLPVDIPWCSPIKVKYGDVYCRAPQGGYYKTTLGTRCDIRCQKGYELQGSPQVICQSNKRWSDKVICKQKRCPTLAMPVNGGFKCVDGAYFNSQCEYYCSPGYTLKGERTVRCMDNKAWSGQPATCVDSYPLLCHQGSPRWNSLHMQIQGPTPDLTFIPFGEGDGNPLQYSCLENPMDRGAWRATVCRNHSAQSAPAHSPKDSFLTAQRLGRQFRDVTETGCCPLGAVVQQLLRPWSYGCLHDGTTVHSFYIFYITARTLSYIHLNKSMWNLPGPGTEPVSPVLAGGFPTTGPPGSPQQPSSEVLGISLLHSGSRLNVHGYFKNRYR</sequence>
<comment type="caution">
    <text evidence="6">Lacks conserved residue(s) required for the propagation of feature annotation.</text>
</comment>
<dbReference type="EMBL" id="VCEB01000956">
    <property type="protein sequence ID" value="KAB0353423.1"/>
    <property type="molecule type" value="Genomic_DNA"/>
</dbReference>
<evidence type="ECO:0000256" key="5">
    <source>
        <dbReference type="ARBA" id="ARBA00023180"/>
    </source>
</evidence>
<reference evidence="8 9" key="1">
    <citation type="submission" date="2019-06" db="EMBL/GenBank/DDBJ databases">
        <title>Discovery of a novel chromosome fission-fusion reversal in muntjac.</title>
        <authorList>
            <person name="Mudd A.B."/>
            <person name="Bredeson J.V."/>
            <person name="Baum R."/>
            <person name="Hockemeyer D."/>
            <person name="Rokhsar D.S."/>
        </authorList>
    </citation>
    <scope>NUCLEOTIDE SEQUENCE [LARGE SCALE GENOMIC DNA]</scope>
    <source>
        <strain evidence="8">UCam_UCB_Mr</strain>
        <tissue evidence="8">Fibroblast cell line</tissue>
    </source>
</reference>
<feature type="non-terminal residue" evidence="8">
    <location>
        <position position="1"/>
    </location>
</feature>
<dbReference type="PANTHER" id="PTHR19325">
    <property type="entry name" value="COMPLEMENT COMPONENT-RELATED SUSHI DOMAIN-CONTAINING"/>
    <property type="match status" value="1"/>
</dbReference>
<comment type="caution">
    <text evidence="8">The sequence shown here is derived from an EMBL/GenBank/DDBJ whole genome shotgun (WGS) entry which is preliminary data.</text>
</comment>
<evidence type="ECO:0000256" key="4">
    <source>
        <dbReference type="ARBA" id="ARBA00023157"/>
    </source>
</evidence>
<evidence type="ECO:0000256" key="2">
    <source>
        <dbReference type="ARBA" id="ARBA00022729"/>
    </source>
</evidence>
<dbReference type="Pfam" id="PF00084">
    <property type="entry name" value="Sushi"/>
    <property type="match status" value="2"/>
</dbReference>
<evidence type="ECO:0000259" key="7">
    <source>
        <dbReference type="PROSITE" id="PS50923"/>
    </source>
</evidence>
<keyword evidence="9" id="KW-1185">Reference proteome</keyword>
<feature type="domain" description="Sushi" evidence="7">
    <location>
        <begin position="96"/>
        <end position="154"/>
    </location>
</feature>